<dbReference type="RefSeq" id="WP_244022432.1">
    <property type="nucleotide sequence ID" value="NZ_JALHLF010000072.1"/>
</dbReference>
<accession>A0ABT0BGF8</accession>
<keyword evidence="2" id="KW-1185">Reference proteome</keyword>
<evidence type="ECO:0000313" key="1">
    <source>
        <dbReference type="EMBL" id="MCJ2184020.1"/>
    </source>
</evidence>
<reference evidence="1" key="1">
    <citation type="submission" date="2022-03" db="EMBL/GenBank/DDBJ databases">
        <title>Identification of a novel bacterium isolated from mangrove sediments.</title>
        <authorList>
            <person name="Pan X."/>
        </authorList>
    </citation>
    <scope>NUCLEOTIDE SEQUENCE</scope>
    <source>
        <strain evidence="1">B1949</strain>
    </source>
</reference>
<sequence>MGTPAAPDEFAGIVAVYEDVCLKTFPDDAALITRMEQLGWRPLSPDAVKVTMGDDPARGWQSPTSATSVWLEFPPYHACSVRWNAPQRPDPAPYEAAKQRYVAAYRARQPQPSAQDGHWERDLTDANMHVDVRYTTLQARPEARDPADLKIENLMFVAQSLNDPERRAAGETGYVLRFVHQLPPAGDPNG</sequence>
<dbReference type="NCBIfam" id="NF047650">
    <property type="entry name" value="lipo_NMCC_0638"/>
    <property type="match status" value="1"/>
</dbReference>
<organism evidence="1 2">
    <name type="scientific">Novosphingobium organovorum</name>
    <dbReference type="NCBI Taxonomy" id="2930092"/>
    <lineage>
        <taxon>Bacteria</taxon>
        <taxon>Pseudomonadati</taxon>
        <taxon>Pseudomonadota</taxon>
        <taxon>Alphaproteobacteria</taxon>
        <taxon>Sphingomonadales</taxon>
        <taxon>Sphingomonadaceae</taxon>
        <taxon>Novosphingobium</taxon>
    </lineage>
</organism>
<evidence type="ECO:0000313" key="2">
    <source>
        <dbReference type="Proteomes" id="UP001162881"/>
    </source>
</evidence>
<protein>
    <submittedName>
        <fullName evidence="1">Uncharacterized protein</fullName>
    </submittedName>
</protein>
<dbReference type="Proteomes" id="UP001162881">
    <property type="component" value="Unassembled WGS sequence"/>
</dbReference>
<dbReference type="EMBL" id="JALHLF010000072">
    <property type="protein sequence ID" value="MCJ2184020.1"/>
    <property type="molecule type" value="Genomic_DNA"/>
</dbReference>
<gene>
    <name evidence="1" type="ORF">MTR62_15145</name>
</gene>
<comment type="caution">
    <text evidence="1">The sequence shown here is derived from an EMBL/GenBank/DDBJ whole genome shotgun (WGS) entry which is preliminary data.</text>
</comment>
<name>A0ABT0BGF8_9SPHN</name>
<proteinExistence type="predicted"/>